<feature type="compositionally biased region" description="Polar residues" evidence="1">
    <location>
        <begin position="238"/>
        <end position="253"/>
    </location>
</feature>
<evidence type="ECO:0000313" key="3">
    <source>
        <dbReference type="Proteomes" id="UP000184267"/>
    </source>
</evidence>
<dbReference type="OrthoDB" id="2930792at2759"/>
<feature type="region of interest" description="Disordered" evidence="1">
    <location>
        <begin position="177"/>
        <end position="253"/>
    </location>
</feature>
<dbReference type="STRING" id="154538.A0A1M2VG54"/>
<comment type="caution">
    <text evidence="2">The sequence shown here is derived from an EMBL/GenBank/DDBJ whole genome shotgun (WGS) entry which is preliminary data.</text>
</comment>
<sequence length="307" mass="34257">MPDEVSQVASDDSHVWFSPSPGTYAVIRIDAVEMVKPLKDDEALQAAKLMQTKSYLVWLHCELDLPFPDKPWYRFDVLPIGPHLPPANATKGLTSDMCIPIYPNSNHPTGRAPIHPETPFPYGNCYHWLNNNIHILVRSRVDGFDETNAVQISGKTEGFMGRTFSDDLLRAIKNRELSQHTHEVEKADDQQRDPTVKAHSAADGPSDVRSRSSIDVPQNEHPRVSASPQEEGNVDAASISSGWSNDSGQRPTTSLENIMRIDPFTGPDEDLDLVPLVDLWPDLAGNLKEEDIPSPLDLDREIETIQR</sequence>
<keyword evidence="3" id="KW-1185">Reference proteome</keyword>
<proteinExistence type="predicted"/>
<feature type="compositionally biased region" description="Basic and acidic residues" evidence="1">
    <location>
        <begin position="177"/>
        <end position="196"/>
    </location>
</feature>
<evidence type="ECO:0000256" key="1">
    <source>
        <dbReference type="SAM" id="MobiDB-lite"/>
    </source>
</evidence>
<protein>
    <submittedName>
        <fullName evidence="2">Uncharacterized protein</fullName>
    </submittedName>
</protein>
<dbReference type="Proteomes" id="UP000184267">
    <property type="component" value="Unassembled WGS sequence"/>
</dbReference>
<reference evidence="2 3" key="1">
    <citation type="submission" date="2016-10" db="EMBL/GenBank/DDBJ databases">
        <title>Genome sequence of the basidiomycete white-rot fungus Trametes pubescens.</title>
        <authorList>
            <person name="Makela M.R."/>
            <person name="Granchi Z."/>
            <person name="Peng M."/>
            <person name="De Vries R.P."/>
            <person name="Grigoriev I."/>
            <person name="Riley R."/>
            <person name="Hilden K."/>
        </authorList>
    </citation>
    <scope>NUCLEOTIDE SEQUENCE [LARGE SCALE GENOMIC DNA]</scope>
    <source>
        <strain evidence="2 3">FBCC735</strain>
    </source>
</reference>
<dbReference type="EMBL" id="MNAD01001304">
    <property type="protein sequence ID" value="OJT06559.1"/>
    <property type="molecule type" value="Genomic_DNA"/>
</dbReference>
<feature type="compositionally biased region" description="Basic and acidic residues" evidence="1">
    <location>
        <begin position="206"/>
        <end position="223"/>
    </location>
</feature>
<gene>
    <name evidence="2" type="ORF">TRAPUB_2636</name>
</gene>
<dbReference type="AlphaFoldDB" id="A0A1M2VG54"/>
<evidence type="ECO:0000313" key="2">
    <source>
        <dbReference type="EMBL" id="OJT06559.1"/>
    </source>
</evidence>
<accession>A0A1M2VG54</accession>
<organism evidence="2 3">
    <name type="scientific">Trametes pubescens</name>
    <name type="common">White-rot fungus</name>
    <dbReference type="NCBI Taxonomy" id="154538"/>
    <lineage>
        <taxon>Eukaryota</taxon>
        <taxon>Fungi</taxon>
        <taxon>Dikarya</taxon>
        <taxon>Basidiomycota</taxon>
        <taxon>Agaricomycotina</taxon>
        <taxon>Agaricomycetes</taxon>
        <taxon>Polyporales</taxon>
        <taxon>Polyporaceae</taxon>
        <taxon>Trametes</taxon>
    </lineage>
</organism>
<name>A0A1M2VG54_TRAPU</name>